<dbReference type="AlphaFoldDB" id="A0A0R3RPN9"/>
<dbReference type="InterPro" id="IPR013783">
    <property type="entry name" value="Ig-like_fold"/>
</dbReference>
<dbReference type="GO" id="GO:0005886">
    <property type="term" value="C:plasma membrane"/>
    <property type="evidence" value="ECO:0007669"/>
    <property type="project" value="TreeGrafter"/>
</dbReference>
<evidence type="ECO:0000259" key="3">
    <source>
        <dbReference type="PROSITE" id="PS50835"/>
    </source>
</evidence>
<reference evidence="5" key="1">
    <citation type="submission" date="2017-02" db="UniProtKB">
        <authorList>
            <consortium name="WormBaseParasite"/>
        </authorList>
    </citation>
    <scope>IDENTIFICATION</scope>
</reference>
<dbReference type="GO" id="GO:0070593">
    <property type="term" value="P:dendrite self-avoidance"/>
    <property type="evidence" value="ECO:0007669"/>
    <property type="project" value="TreeGrafter"/>
</dbReference>
<accession>A0A0R3RPN9</accession>
<dbReference type="PANTHER" id="PTHR10075">
    <property type="entry name" value="BASIGIN RELATED"/>
    <property type="match status" value="1"/>
</dbReference>
<organism evidence="4 5">
    <name type="scientific">Elaeophora elaphi</name>
    <dbReference type="NCBI Taxonomy" id="1147741"/>
    <lineage>
        <taxon>Eukaryota</taxon>
        <taxon>Metazoa</taxon>
        <taxon>Ecdysozoa</taxon>
        <taxon>Nematoda</taxon>
        <taxon>Chromadorea</taxon>
        <taxon>Rhabditida</taxon>
        <taxon>Spirurina</taxon>
        <taxon>Spiruromorpha</taxon>
        <taxon>Filarioidea</taxon>
        <taxon>Onchocercidae</taxon>
        <taxon>Elaeophora</taxon>
    </lineage>
</organism>
<protein>
    <submittedName>
        <fullName evidence="5">Ig-like domain-containing protein</fullName>
    </submittedName>
</protein>
<dbReference type="WBParaSite" id="EEL_0000356801-mRNA-1">
    <property type="protein sequence ID" value="EEL_0000356801-mRNA-1"/>
    <property type="gene ID" value="EEL_0000356801"/>
</dbReference>
<dbReference type="GO" id="GO:0007156">
    <property type="term" value="P:homophilic cell adhesion via plasma membrane adhesion molecules"/>
    <property type="evidence" value="ECO:0007669"/>
    <property type="project" value="TreeGrafter"/>
</dbReference>
<feature type="domain" description="Ig-like" evidence="3">
    <location>
        <begin position="30"/>
        <end position="119"/>
    </location>
</feature>
<dbReference type="GO" id="GO:0007411">
    <property type="term" value="P:axon guidance"/>
    <property type="evidence" value="ECO:0007669"/>
    <property type="project" value="TreeGrafter"/>
</dbReference>
<evidence type="ECO:0000256" key="2">
    <source>
        <dbReference type="ARBA" id="ARBA00023319"/>
    </source>
</evidence>
<dbReference type="PROSITE" id="PS50835">
    <property type="entry name" value="IG_LIKE"/>
    <property type="match status" value="2"/>
</dbReference>
<evidence type="ECO:0000256" key="1">
    <source>
        <dbReference type="ARBA" id="ARBA00022737"/>
    </source>
</evidence>
<sequence length="204" mass="22651">MSDGGKYTCKTENEAGSADIDLTLKVLVPPSIDTSNIIGNPLAVVGKSIYLECPVSGIPHPSVIWYKDGVPISTNDDRFVIEQNNQTFGIKEVNVNDKGQFLCVVENKGGRVEQSFNLEVLVPPKLETVESQHYARREKESISLYCPIKYDDDSPTSIEILWYKDGRPVDGLAVPNIKVSQIVVISHFFKSSFIFLPNINSVFN</sequence>
<dbReference type="InterPro" id="IPR007110">
    <property type="entry name" value="Ig-like_dom"/>
</dbReference>
<name>A0A0R3RPN9_9BILA</name>
<evidence type="ECO:0000313" key="4">
    <source>
        <dbReference type="Proteomes" id="UP000050640"/>
    </source>
</evidence>
<proteinExistence type="predicted"/>
<dbReference type="InterPro" id="IPR013098">
    <property type="entry name" value="Ig_I-set"/>
</dbReference>
<dbReference type="InterPro" id="IPR003598">
    <property type="entry name" value="Ig_sub2"/>
</dbReference>
<keyword evidence="1" id="KW-0677">Repeat</keyword>
<dbReference type="Pfam" id="PF07679">
    <property type="entry name" value="I-set"/>
    <property type="match status" value="1"/>
</dbReference>
<dbReference type="PANTHER" id="PTHR10075:SF100">
    <property type="entry name" value="FASCICLIN-2"/>
    <property type="match status" value="1"/>
</dbReference>
<dbReference type="Proteomes" id="UP000050640">
    <property type="component" value="Unplaced"/>
</dbReference>
<dbReference type="SMART" id="SM00409">
    <property type="entry name" value="IG"/>
    <property type="match status" value="1"/>
</dbReference>
<dbReference type="InterPro" id="IPR036179">
    <property type="entry name" value="Ig-like_dom_sf"/>
</dbReference>
<keyword evidence="2" id="KW-0393">Immunoglobulin domain</keyword>
<dbReference type="InterPro" id="IPR003599">
    <property type="entry name" value="Ig_sub"/>
</dbReference>
<dbReference type="STRING" id="1147741.A0A0R3RPN9"/>
<evidence type="ECO:0000313" key="5">
    <source>
        <dbReference type="WBParaSite" id="EEL_0000356801-mRNA-1"/>
    </source>
</evidence>
<dbReference type="GO" id="GO:0030424">
    <property type="term" value="C:axon"/>
    <property type="evidence" value="ECO:0007669"/>
    <property type="project" value="TreeGrafter"/>
</dbReference>
<dbReference type="SMART" id="SM00408">
    <property type="entry name" value="IGc2"/>
    <property type="match status" value="1"/>
</dbReference>
<dbReference type="Gene3D" id="2.60.40.10">
    <property type="entry name" value="Immunoglobulins"/>
    <property type="match status" value="1"/>
</dbReference>
<dbReference type="GO" id="GO:0098632">
    <property type="term" value="F:cell-cell adhesion mediator activity"/>
    <property type="evidence" value="ECO:0007669"/>
    <property type="project" value="TreeGrafter"/>
</dbReference>
<keyword evidence="4" id="KW-1185">Reference proteome</keyword>
<dbReference type="FunFam" id="2.60.40.10:FF:000503">
    <property type="entry name" value="Hemicentin 1"/>
    <property type="match status" value="1"/>
</dbReference>
<dbReference type="SUPFAM" id="SSF48726">
    <property type="entry name" value="Immunoglobulin"/>
    <property type="match status" value="3"/>
</dbReference>
<feature type="domain" description="Ig-like" evidence="3">
    <location>
        <begin position="124"/>
        <end position="166"/>
    </location>
</feature>